<comment type="caution">
    <text evidence="1">The sequence shown here is derived from an EMBL/GenBank/DDBJ whole genome shotgun (WGS) entry which is preliminary data.</text>
</comment>
<dbReference type="Gene3D" id="3.40.50.720">
    <property type="entry name" value="NAD(P)-binding Rossmann-like Domain"/>
    <property type="match status" value="1"/>
</dbReference>
<gene>
    <name evidence="1" type="ORF">DI533_17355</name>
</gene>
<reference evidence="1 2" key="1">
    <citation type="submission" date="2017-08" db="EMBL/GenBank/DDBJ databases">
        <title>Infants hospitalized years apart are colonized by the same room-sourced microbial strains.</title>
        <authorList>
            <person name="Brooks B."/>
            <person name="Olm M.R."/>
            <person name="Firek B.A."/>
            <person name="Baker R."/>
            <person name="Thomas B.C."/>
            <person name="Morowitz M.J."/>
            <person name="Banfield J.F."/>
        </authorList>
    </citation>
    <scope>NUCLEOTIDE SEQUENCE [LARGE SCALE GENOMIC DNA]</scope>
    <source>
        <strain evidence="1">S2_003_000_R2_11</strain>
    </source>
</reference>
<dbReference type="Proteomes" id="UP000248975">
    <property type="component" value="Unassembled WGS sequence"/>
</dbReference>
<protein>
    <recommendedName>
        <fullName evidence="3">THIF-type NAD/FAD binding fold domain-containing protein</fullName>
    </recommendedName>
</protein>
<name>A0A2W5RZX5_CERSP</name>
<accession>A0A2W5RZX5</accession>
<evidence type="ECO:0000313" key="2">
    <source>
        <dbReference type="Proteomes" id="UP000248975"/>
    </source>
</evidence>
<evidence type="ECO:0000313" key="1">
    <source>
        <dbReference type="EMBL" id="PZQ96201.1"/>
    </source>
</evidence>
<dbReference type="AlphaFoldDB" id="A0A2W5RZX5"/>
<evidence type="ECO:0008006" key="3">
    <source>
        <dbReference type="Google" id="ProtNLM"/>
    </source>
</evidence>
<proteinExistence type="predicted"/>
<dbReference type="SUPFAM" id="SSF69572">
    <property type="entry name" value="Activating enzymes of the ubiquitin-like proteins"/>
    <property type="match status" value="1"/>
</dbReference>
<dbReference type="GO" id="GO:0008641">
    <property type="term" value="F:ubiquitin-like modifier activating enzyme activity"/>
    <property type="evidence" value="ECO:0007669"/>
    <property type="project" value="InterPro"/>
</dbReference>
<organism evidence="1 2">
    <name type="scientific">Cereibacter sphaeroides</name>
    <name type="common">Rhodobacter sphaeroides</name>
    <dbReference type="NCBI Taxonomy" id="1063"/>
    <lineage>
        <taxon>Bacteria</taxon>
        <taxon>Pseudomonadati</taxon>
        <taxon>Pseudomonadota</taxon>
        <taxon>Alphaproteobacteria</taxon>
        <taxon>Rhodobacterales</taxon>
        <taxon>Paracoccaceae</taxon>
        <taxon>Cereibacter</taxon>
    </lineage>
</organism>
<dbReference type="InterPro" id="IPR035985">
    <property type="entry name" value="Ubiquitin-activating_enz"/>
</dbReference>
<sequence length="452" mass="48078">MSSIPHLQRSRIEKAITDAAGSEQDFDQAAAALDAVKIAVTVDDAQLMSAAGQSAVLTILNTAIKCFGSAELICTGDAALRTPVLFGKTLVQAARTIGAEVATEVSPWATHVVAVGAGGPPDPFVRCWWDGWLAGLRPAWEDAAVGDSCNPLSGVFAGALAVREVFANAVGRRLSFNRPTTVNLWSPWSSEEEDAPLNLSLPSKLWLVGLGHLGQGFLWSLALLPVADCHVLLQDDQTVGEENVATGLVTLFADVENSNRKTRVAARWLEAAGWTTSIIERRNYGDLKLTTNDPPIILTSIDEPRARVEIAKAGHEYLIDAGVGHGAFDFEIAQIRIIPNGVDAASLWAQPEQAKDVETLLKRRAYSELARKFDNCGTFSLAEASVAVPFVGAAVGALTITQLLRLTALRTTPQIMQVELAAADAGVAGILNPLPAFGLGGSEFQLREQGSR</sequence>
<dbReference type="EMBL" id="QFQS01000004">
    <property type="protein sequence ID" value="PZQ96201.1"/>
    <property type="molecule type" value="Genomic_DNA"/>
</dbReference>